<proteinExistence type="predicted"/>
<evidence type="ECO:0000256" key="1">
    <source>
        <dbReference type="SAM" id="MobiDB-lite"/>
    </source>
</evidence>
<dbReference type="EMBL" id="JACGWN010000006">
    <property type="protein sequence ID" value="KAL0445667.1"/>
    <property type="molecule type" value="Genomic_DNA"/>
</dbReference>
<protein>
    <submittedName>
        <fullName evidence="3">Retrovirus-related Pol polyprotein from transposon RE2</fullName>
    </submittedName>
</protein>
<dbReference type="AlphaFoldDB" id="A0AAW2WZ83"/>
<comment type="caution">
    <text evidence="3">The sequence shown here is derived from an EMBL/GenBank/DDBJ whole genome shotgun (WGS) entry which is preliminary data.</text>
</comment>
<organism evidence="3">
    <name type="scientific">Sesamum latifolium</name>
    <dbReference type="NCBI Taxonomy" id="2727402"/>
    <lineage>
        <taxon>Eukaryota</taxon>
        <taxon>Viridiplantae</taxon>
        <taxon>Streptophyta</taxon>
        <taxon>Embryophyta</taxon>
        <taxon>Tracheophyta</taxon>
        <taxon>Spermatophyta</taxon>
        <taxon>Magnoliopsida</taxon>
        <taxon>eudicotyledons</taxon>
        <taxon>Gunneridae</taxon>
        <taxon>Pentapetalae</taxon>
        <taxon>asterids</taxon>
        <taxon>lamiids</taxon>
        <taxon>Lamiales</taxon>
        <taxon>Pedaliaceae</taxon>
        <taxon>Sesamum</taxon>
    </lineage>
</organism>
<feature type="compositionally biased region" description="Polar residues" evidence="1">
    <location>
        <begin position="35"/>
        <end position="44"/>
    </location>
</feature>
<sequence length="293" mass="33231">MSIGWTRQLAGRELSSPRGGEVDSHELVGCELTRSPVTSSQGASSPGRWPRARRMRAHQLASSRVRRSRARRSLATGGGWSLFWEGKFDLMRITFGKDLINHSLFGIRRLLPFFIYRFRCFSSPGRSLQPWAAFTNTKLRQDISVAPSYRCFVDCLSILQEPSTFTEAQQNDEWKKAMQSEVEALERNGTWELVQAPTDEKTIGCRWIYKLKLKPDGTVERYKARLVAKGYSQIEGEDYTDCFAPVAKAVTVRLFLAIAVSKVANAFLHGSLKENIYMYPQEGNEVKLVMFAS</sequence>
<gene>
    <name evidence="3" type="ORF">Slati_1694600</name>
</gene>
<dbReference type="InterPro" id="IPR013103">
    <property type="entry name" value="RVT_2"/>
</dbReference>
<reference evidence="3" key="2">
    <citation type="journal article" date="2024" name="Plant">
        <title>Genomic evolution and insights into agronomic trait innovations of Sesamum species.</title>
        <authorList>
            <person name="Miao H."/>
            <person name="Wang L."/>
            <person name="Qu L."/>
            <person name="Liu H."/>
            <person name="Sun Y."/>
            <person name="Le M."/>
            <person name="Wang Q."/>
            <person name="Wei S."/>
            <person name="Zheng Y."/>
            <person name="Lin W."/>
            <person name="Duan Y."/>
            <person name="Cao H."/>
            <person name="Xiong S."/>
            <person name="Wang X."/>
            <person name="Wei L."/>
            <person name="Li C."/>
            <person name="Ma Q."/>
            <person name="Ju M."/>
            <person name="Zhao R."/>
            <person name="Li G."/>
            <person name="Mu C."/>
            <person name="Tian Q."/>
            <person name="Mei H."/>
            <person name="Zhang T."/>
            <person name="Gao T."/>
            <person name="Zhang H."/>
        </authorList>
    </citation>
    <scope>NUCLEOTIDE SEQUENCE</scope>
    <source>
        <strain evidence="3">KEN1</strain>
    </source>
</reference>
<evidence type="ECO:0000313" key="3">
    <source>
        <dbReference type="EMBL" id="KAL0445667.1"/>
    </source>
</evidence>
<reference evidence="3" key="1">
    <citation type="submission" date="2020-06" db="EMBL/GenBank/DDBJ databases">
        <authorList>
            <person name="Li T."/>
            <person name="Hu X."/>
            <person name="Zhang T."/>
            <person name="Song X."/>
            <person name="Zhang H."/>
            <person name="Dai N."/>
            <person name="Sheng W."/>
            <person name="Hou X."/>
            <person name="Wei L."/>
        </authorList>
    </citation>
    <scope>NUCLEOTIDE SEQUENCE</scope>
    <source>
        <strain evidence="3">KEN1</strain>
        <tissue evidence="3">Leaf</tissue>
    </source>
</reference>
<evidence type="ECO:0000259" key="2">
    <source>
        <dbReference type="Pfam" id="PF07727"/>
    </source>
</evidence>
<dbReference type="Pfam" id="PF07727">
    <property type="entry name" value="RVT_2"/>
    <property type="match status" value="1"/>
</dbReference>
<name>A0AAW2WZ83_9LAMI</name>
<feature type="domain" description="Reverse transcriptase Ty1/copia-type" evidence="2">
    <location>
        <begin position="188"/>
        <end position="286"/>
    </location>
</feature>
<accession>A0AAW2WZ83</accession>
<feature type="region of interest" description="Disordered" evidence="1">
    <location>
        <begin position="35"/>
        <end position="54"/>
    </location>
</feature>